<dbReference type="SUPFAM" id="SSF50978">
    <property type="entry name" value="WD40 repeat-like"/>
    <property type="match status" value="1"/>
</dbReference>
<dbReference type="InterPro" id="IPR039328">
    <property type="entry name" value="WDR89"/>
</dbReference>
<dbReference type="EMBL" id="JBBWWQ010000009">
    <property type="protein sequence ID" value="KAK8938802.1"/>
    <property type="molecule type" value="Genomic_DNA"/>
</dbReference>
<dbReference type="Proteomes" id="UP001418222">
    <property type="component" value="Unassembled WGS sequence"/>
</dbReference>
<protein>
    <submittedName>
        <fullName evidence="5">Uncharacterized protein</fullName>
    </submittedName>
</protein>
<evidence type="ECO:0000256" key="4">
    <source>
        <dbReference type="SAM" id="Phobius"/>
    </source>
</evidence>
<name>A0AAP0G5U8_9ASPA</name>
<gene>
    <name evidence="5" type="ORF">KSP39_PZI011191</name>
</gene>
<feature type="transmembrane region" description="Helical" evidence="4">
    <location>
        <begin position="59"/>
        <end position="79"/>
    </location>
</feature>
<feature type="repeat" description="WD" evidence="3">
    <location>
        <begin position="452"/>
        <end position="495"/>
    </location>
</feature>
<dbReference type="PROSITE" id="PS00678">
    <property type="entry name" value="WD_REPEATS_1"/>
    <property type="match status" value="1"/>
</dbReference>
<dbReference type="PANTHER" id="PTHR22889">
    <property type="entry name" value="WD REPEAT-CONTAINING PROTEIN 89"/>
    <property type="match status" value="1"/>
</dbReference>
<keyword evidence="2" id="KW-0677">Repeat</keyword>
<evidence type="ECO:0000313" key="5">
    <source>
        <dbReference type="EMBL" id="KAK8938802.1"/>
    </source>
</evidence>
<evidence type="ECO:0000313" key="6">
    <source>
        <dbReference type="Proteomes" id="UP001418222"/>
    </source>
</evidence>
<keyword evidence="4" id="KW-0472">Membrane</keyword>
<dbReference type="AlphaFoldDB" id="A0AAP0G5U8"/>
<evidence type="ECO:0000256" key="3">
    <source>
        <dbReference type="PROSITE-ProRule" id="PRU00221"/>
    </source>
</evidence>
<dbReference type="SMART" id="SM00320">
    <property type="entry name" value="WD40"/>
    <property type="match status" value="2"/>
</dbReference>
<keyword evidence="1 3" id="KW-0853">WD repeat</keyword>
<evidence type="ECO:0000256" key="1">
    <source>
        <dbReference type="ARBA" id="ARBA00022574"/>
    </source>
</evidence>
<keyword evidence="4" id="KW-1133">Transmembrane helix</keyword>
<evidence type="ECO:0000256" key="2">
    <source>
        <dbReference type="ARBA" id="ARBA00022737"/>
    </source>
</evidence>
<reference evidence="5 6" key="1">
    <citation type="journal article" date="2022" name="Nat. Plants">
        <title>Genomes of leafy and leafless Platanthera orchids illuminate the evolution of mycoheterotrophy.</title>
        <authorList>
            <person name="Li M.H."/>
            <person name="Liu K.W."/>
            <person name="Li Z."/>
            <person name="Lu H.C."/>
            <person name="Ye Q.L."/>
            <person name="Zhang D."/>
            <person name="Wang J.Y."/>
            <person name="Li Y.F."/>
            <person name="Zhong Z.M."/>
            <person name="Liu X."/>
            <person name="Yu X."/>
            <person name="Liu D.K."/>
            <person name="Tu X.D."/>
            <person name="Liu B."/>
            <person name="Hao Y."/>
            <person name="Liao X.Y."/>
            <person name="Jiang Y.T."/>
            <person name="Sun W.H."/>
            <person name="Chen J."/>
            <person name="Chen Y.Q."/>
            <person name="Ai Y."/>
            <person name="Zhai J.W."/>
            <person name="Wu S.S."/>
            <person name="Zhou Z."/>
            <person name="Hsiao Y.Y."/>
            <person name="Wu W.L."/>
            <person name="Chen Y.Y."/>
            <person name="Lin Y.F."/>
            <person name="Hsu J.L."/>
            <person name="Li C.Y."/>
            <person name="Wang Z.W."/>
            <person name="Zhao X."/>
            <person name="Zhong W.Y."/>
            <person name="Ma X.K."/>
            <person name="Ma L."/>
            <person name="Huang J."/>
            <person name="Chen G.Z."/>
            <person name="Huang M.Z."/>
            <person name="Huang L."/>
            <person name="Peng D.H."/>
            <person name="Luo Y.B."/>
            <person name="Zou S.Q."/>
            <person name="Chen S.P."/>
            <person name="Lan S."/>
            <person name="Tsai W.C."/>
            <person name="Van de Peer Y."/>
            <person name="Liu Z.J."/>
        </authorList>
    </citation>
    <scope>NUCLEOTIDE SEQUENCE [LARGE SCALE GENOMIC DNA]</scope>
    <source>
        <strain evidence="5">Lor287</strain>
    </source>
</reference>
<dbReference type="PANTHER" id="PTHR22889:SF0">
    <property type="entry name" value="WD REPEAT-CONTAINING PROTEIN 89"/>
    <property type="match status" value="1"/>
</dbReference>
<organism evidence="5 6">
    <name type="scientific">Platanthera zijinensis</name>
    <dbReference type="NCBI Taxonomy" id="2320716"/>
    <lineage>
        <taxon>Eukaryota</taxon>
        <taxon>Viridiplantae</taxon>
        <taxon>Streptophyta</taxon>
        <taxon>Embryophyta</taxon>
        <taxon>Tracheophyta</taxon>
        <taxon>Spermatophyta</taxon>
        <taxon>Magnoliopsida</taxon>
        <taxon>Liliopsida</taxon>
        <taxon>Asparagales</taxon>
        <taxon>Orchidaceae</taxon>
        <taxon>Orchidoideae</taxon>
        <taxon>Orchideae</taxon>
        <taxon>Orchidinae</taxon>
        <taxon>Platanthera</taxon>
    </lineage>
</organism>
<dbReference type="InterPro" id="IPR001680">
    <property type="entry name" value="WD40_rpt"/>
</dbReference>
<dbReference type="InterPro" id="IPR015943">
    <property type="entry name" value="WD40/YVTN_repeat-like_dom_sf"/>
</dbReference>
<accession>A0AAP0G5U8</accession>
<sequence length="587" mass="63289">MRIRLATSQVGQWFCVGLFPGDWPLYLLVLCSHQGWQVVWTWSGFILSPGVLRTGGRAVSAGYFLCSLSYAAVSLVLWLRTGVMSAGAFGLELCPLVYGLVVYPHGLLPGRFVHMDYANRSGSLPGRLILSRQLDPRRRLGIALEERLVEFAEVASQCGQLLEFSRVGRLDPVSASKCGLALVASGVDLYAVLGSIIICLVCEFGECRLELRPQAMRTGAVSANSGSCLGGLAVGSGSLGLALEERLVEVVEVASQCGQLLEFARAGRLDPVPASKCGLALVASGVDLSAVLDCIALCFGCEFGECRLELRLQGVRTGVVSVESGSYLGGLDVGSGYVDLSCVHGLAVSVAVESGCGGILAWPWETSSSTFSMDTEPDDMDMDVEAEADMDVGESIPSSKRLAVKNTIQTNFADDYVFHIASSPEFSTLVVSLSTNTIKLYSPVTGQFLGDCKGHHDTIHEISFSTPSSPHLLCSCSSDATVRTWDTRTFKQFAEWFMLSGKVFEESTVMTSDSTAVITNLSDTFVRTVRRLLQAKSAGNHEETLYKGDNNTKEVNYSERENSTIRKGETLTKADQEQSARKIQISF</sequence>
<dbReference type="InterPro" id="IPR036322">
    <property type="entry name" value="WD40_repeat_dom_sf"/>
</dbReference>
<comment type="caution">
    <text evidence="5">The sequence shown here is derived from an EMBL/GenBank/DDBJ whole genome shotgun (WGS) entry which is preliminary data.</text>
</comment>
<dbReference type="PROSITE" id="PS50082">
    <property type="entry name" value="WD_REPEATS_2"/>
    <property type="match status" value="1"/>
</dbReference>
<proteinExistence type="predicted"/>
<dbReference type="InterPro" id="IPR019775">
    <property type="entry name" value="WD40_repeat_CS"/>
</dbReference>
<keyword evidence="4" id="KW-0812">Transmembrane</keyword>
<keyword evidence="6" id="KW-1185">Reference proteome</keyword>
<dbReference type="Gene3D" id="2.130.10.10">
    <property type="entry name" value="YVTN repeat-like/Quinoprotein amine dehydrogenase"/>
    <property type="match status" value="1"/>
</dbReference>